<feature type="non-terminal residue" evidence="4">
    <location>
        <position position="67"/>
    </location>
</feature>
<dbReference type="GO" id="GO:0004842">
    <property type="term" value="F:ubiquitin-protein transferase activity"/>
    <property type="evidence" value="ECO:0007669"/>
    <property type="project" value="TreeGrafter"/>
</dbReference>
<dbReference type="GO" id="GO:0085020">
    <property type="term" value="P:protein K6-linked ubiquitination"/>
    <property type="evidence" value="ECO:0007669"/>
    <property type="project" value="TreeGrafter"/>
</dbReference>
<keyword evidence="5" id="KW-1185">Reference proteome</keyword>
<dbReference type="SUPFAM" id="SSF48403">
    <property type="entry name" value="Ankyrin repeat"/>
    <property type="match status" value="1"/>
</dbReference>
<accession>A0A5C3KJB5</accession>
<gene>
    <name evidence="4" type="ORF">FA15DRAFT_562647</name>
</gene>
<organism evidence="4 5">
    <name type="scientific">Coprinopsis marcescibilis</name>
    <name type="common">Agaric fungus</name>
    <name type="synonym">Psathyrella marcescibilis</name>
    <dbReference type="NCBI Taxonomy" id="230819"/>
    <lineage>
        <taxon>Eukaryota</taxon>
        <taxon>Fungi</taxon>
        <taxon>Dikarya</taxon>
        <taxon>Basidiomycota</taxon>
        <taxon>Agaricomycotina</taxon>
        <taxon>Agaricomycetes</taxon>
        <taxon>Agaricomycetidae</taxon>
        <taxon>Agaricales</taxon>
        <taxon>Agaricineae</taxon>
        <taxon>Psathyrellaceae</taxon>
        <taxon>Coprinopsis</taxon>
    </lineage>
</organism>
<dbReference type="PANTHER" id="PTHR24171">
    <property type="entry name" value="ANKYRIN REPEAT DOMAIN-CONTAINING PROTEIN 39-RELATED"/>
    <property type="match status" value="1"/>
</dbReference>
<evidence type="ECO:0000313" key="5">
    <source>
        <dbReference type="Proteomes" id="UP000307440"/>
    </source>
</evidence>
<evidence type="ECO:0000256" key="3">
    <source>
        <dbReference type="PROSITE-ProRule" id="PRU00023"/>
    </source>
</evidence>
<sequence>GVQLESTDNRRWTALMMAAEQGNIDVVRLLVDAGANVDAHDEQGDSALTLAATRGSQSVVKLLLELK</sequence>
<feature type="repeat" description="ANK" evidence="3">
    <location>
        <begin position="10"/>
        <end position="42"/>
    </location>
</feature>
<dbReference type="InterPro" id="IPR036770">
    <property type="entry name" value="Ankyrin_rpt-contain_sf"/>
</dbReference>
<dbReference type="OrthoDB" id="194358at2759"/>
<keyword evidence="1" id="KW-0677">Repeat</keyword>
<feature type="non-terminal residue" evidence="4">
    <location>
        <position position="1"/>
    </location>
</feature>
<dbReference type="AlphaFoldDB" id="A0A5C3KJB5"/>
<dbReference type="PROSITE" id="PS50297">
    <property type="entry name" value="ANK_REP_REGION"/>
    <property type="match status" value="2"/>
</dbReference>
<dbReference type="Pfam" id="PF12796">
    <property type="entry name" value="Ank_2"/>
    <property type="match status" value="1"/>
</dbReference>
<dbReference type="SMART" id="SM00248">
    <property type="entry name" value="ANK"/>
    <property type="match status" value="2"/>
</dbReference>
<feature type="repeat" description="ANK" evidence="3">
    <location>
        <begin position="43"/>
        <end position="67"/>
    </location>
</feature>
<dbReference type="PROSITE" id="PS50088">
    <property type="entry name" value="ANK_REPEAT"/>
    <property type="match status" value="2"/>
</dbReference>
<keyword evidence="2 3" id="KW-0040">ANK repeat</keyword>
<protein>
    <submittedName>
        <fullName evidence="4">Ankyrin</fullName>
    </submittedName>
</protein>
<dbReference type="Proteomes" id="UP000307440">
    <property type="component" value="Unassembled WGS sequence"/>
</dbReference>
<dbReference type="InterPro" id="IPR002110">
    <property type="entry name" value="Ankyrin_rpt"/>
</dbReference>
<evidence type="ECO:0000313" key="4">
    <source>
        <dbReference type="EMBL" id="TFK20296.1"/>
    </source>
</evidence>
<dbReference type="EMBL" id="ML210305">
    <property type="protein sequence ID" value="TFK20296.1"/>
    <property type="molecule type" value="Genomic_DNA"/>
</dbReference>
<dbReference type="Gene3D" id="1.25.40.20">
    <property type="entry name" value="Ankyrin repeat-containing domain"/>
    <property type="match status" value="1"/>
</dbReference>
<evidence type="ECO:0000256" key="2">
    <source>
        <dbReference type="ARBA" id="ARBA00023043"/>
    </source>
</evidence>
<evidence type="ECO:0000256" key="1">
    <source>
        <dbReference type="ARBA" id="ARBA00022737"/>
    </source>
</evidence>
<dbReference type="PANTHER" id="PTHR24171:SF8">
    <property type="entry name" value="BRCA1-ASSOCIATED RING DOMAIN PROTEIN 1"/>
    <property type="match status" value="1"/>
</dbReference>
<name>A0A5C3KJB5_COPMA</name>
<proteinExistence type="predicted"/>
<reference evidence="4 5" key="1">
    <citation type="journal article" date="2019" name="Nat. Ecol. Evol.">
        <title>Megaphylogeny resolves global patterns of mushroom evolution.</title>
        <authorList>
            <person name="Varga T."/>
            <person name="Krizsan K."/>
            <person name="Foldi C."/>
            <person name="Dima B."/>
            <person name="Sanchez-Garcia M."/>
            <person name="Sanchez-Ramirez S."/>
            <person name="Szollosi G.J."/>
            <person name="Szarkandi J.G."/>
            <person name="Papp V."/>
            <person name="Albert L."/>
            <person name="Andreopoulos W."/>
            <person name="Angelini C."/>
            <person name="Antonin V."/>
            <person name="Barry K.W."/>
            <person name="Bougher N.L."/>
            <person name="Buchanan P."/>
            <person name="Buyck B."/>
            <person name="Bense V."/>
            <person name="Catcheside P."/>
            <person name="Chovatia M."/>
            <person name="Cooper J."/>
            <person name="Damon W."/>
            <person name="Desjardin D."/>
            <person name="Finy P."/>
            <person name="Geml J."/>
            <person name="Haridas S."/>
            <person name="Hughes K."/>
            <person name="Justo A."/>
            <person name="Karasinski D."/>
            <person name="Kautmanova I."/>
            <person name="Kiss B."/>
            <person name="Kocsube S."/>
            <person name="Kotiranta H."/>
            <person name="LaButti K.M."/>
            <person name="Lechner B.E."/>
            <person name="Liimatainen K."/>
            <person name="Lipzen A."/>
            <person name="Lukacs Z."/>
            <person name="Mihaltcheva S."/>
            <person name="Morgado L.N."/>
            <person name="Niskanen T."/>
            <person name="Noordeloos M.E."/>
            <person name="Ohm R.A."/>
            <person name="Ortiz-Santana B."/>
            <person name="Ovrebo C."/>
            <person name="Racz N."/>
            <person name="Riley R."/>
            <person name="Savchenko A."/>
            <person name="Shiryaev A."/>
            <person name="Soop K."/>
            <person name="Spirin V."/>
            <person name="Szebenyi C."/>
            <person name="Tomsovsky M."/>
            <person name="Tulloss R.E."/>
            <person name="Uehling J."/>
            <person name="Grigoriev I.V."/>
            <person name="Vagvolgyi C."/>
            <person name="Papp T."/>
            <person name="Martin F.M."/>
            <person name="Miettinen O."/>
            <person name="Hibbett D.S."/>
            <person name="Nagy L.G."/>
        </authorList>
    </citation>
    <scope>NUCLEOTIDE SEQUENCE [LARGE SCALE GENOMIC DNA]</scope>
    <source>
        <strain evidence="4 5">CBS 121175</strain>
    </source>
</reference>